<dbReference type="EMBL" id="BJWL01000023">
    <property type="protein sequence ID" value="GFZ12454.1"/>
    <property type="molecule type" value="Genomic_DNA"/>
</dbReference>
<reference evidence="4 5" key="1">
    <citation type="submission" date="2019-07" db="EMBL/GenBank/DDBJ databases">
        <title>De Novo Assembly of kiwifruit Actinidia rufa.</title>
        <authorList>
            <person name="Sugita-Konishi S."/>
            <person name="Sato K."/>
            <person name="Mori E."/>
            <person name="Abe Y."/>
            <person name="Kisaki G."/>
            <person name="Hamano K."/>
            <person name="Suezawa K."/>
            <person name="Otani M."/>
            <person name="Fukuda T."/>
            <person name="Manabe T."/>
            <person name="Gomi K."/>
            <person name="Tabuchi M."/>
            <person name="Akimitsu K."/>
            <person name="Kataoka I."/>
        </authorList>
    </citation>
    <scope>NUCLEOTIDE SEQUENCE [LARGE SCALE GENOMIC DNA]</scope>
    <source>
        <strain evidence="5">cv. Fuchu</strain>
    </source>
</reference>
<dbReference type="InterPro" id="IPR035979">
    <property type="entry name" value="RBD_domain_sf"/>
</dbReference>
<keyword evidence="1 2" id="KW-0694">RNA-binding</keyword>
<name>A0A7J0GP94_9ERIC</name>
<dbReference type="PROSITE" id="PS50102">
    <property type="entry name" value="RRM"/>
    <property type="match status" value="1"/>
</dbReference>
<evidence type="ECO:0000313" key="5">
    <source>
        <dbReference type="Proteomes" id="UP000585474"/>
    </source>
</evidence>
<evidence type="ECO:0000259" key="3">
    <source>
        <dbReference type="PROSITE" id="PS50102"/>
    </source>
</evidence>
<organism evidence="4 5">
    <name type="scientific">Actinidia rufa</name>
    <dbReference type="NCBI Taxonomy" id="165716"/>
    <lineage>
        <taxon>Eukaryota</taxon>
        <taxon>Viridiplantae</taxon>
        <taxon>Streptophyta</taxon>
        <taxon>Embryophyta</taxon>
        <taxon>Tracheophyta</taxon>
        <taxon>Spermatophyta</taxon>
        <taxon>Magnoliopsida</taxon>
        <taxon>eudicotyledons</taxon>
        <taxon>Gunneridae</taxon>
        <taxon>Pentapetalae</taxon>
        <taxon>asterids</taxon>
        <taxon>Ericales</taxon>
        <taxon>Actinidiaceae</taxon>
        <taxon>Actinidia</taxon>
    </lineage>
</organism>
<comment type="caution">
    <text evidence="4">The sequence shown here is derived from an EMBL/GenBank/DDBJ whole genome shotgun (WGS) entry which is preliminary data.</text>
</comment>
<sequence length="260" mass="27852">MTMAMRAAAKVAAAGPCGLRGLFSTLSSTFPFIPPPTNQPERPQAEPSTNLFVSGTFLFLDFWLSKRTTTEGLREAFAKFGEVVNARVVTDRINGYSKGFGFVRYATVDEAAEGIKGMDGKFLDGWVIFAEYARPRPPLPDNNAGPPPHSSPYGSPYGRCSWLCYWAWGRLPLCSLFVTALPSLRRSDRVDEQSMRDVVIEGMNGQDLDERNITVHGSGGGGRSGGGGYGAGGGGYGGGGGRDHRGSDLTVQLLLSQLFA</sequence>
<dbReference type="InterPro" id="IPR000504">
    <property type="entry name" value="RRM_dom"/>
</dbReference>
<evidence type="ECO:0000313" key="4">
    <source>
        <dbReference type="EMBL" id="GFZ12454.1"/>
    </source>
</evidence>
<protein>
    <submittedName>
        <fullName evidence="4">RNA-binding (RRM/RBD/RNP motifs) family protein</fullName>
    </submittedName>
</protein>
<dbReference type="Proteomes" id="UP000585474">
    <property type="component" value="Unassembled WGS sequence"/>
</dbReference>
<accession>A0A7J0GP94</accession>
<proteinExistence type="predicted"/>
<dbReference type="GO" id="GO:0003723">
    <property type="term" value="F:RNA binding"/>
    <property type="evidence" value="ECO:0007669"/>
    <property type="project" value="UniProtKB-UniRule"/>
</dbReference>
<feature type="domain" description="RRM" evidence="3">
    <location>
        <begin position="49"/>
        <end position="135"/>
    </location>
</feature>
<dbReference type="FunFam" id="3.30.70.330:FF:000417">
    <property type="entry name" value="RNA recognition motif-containing protein"/>
    <property type="match status" value="1"/>
</dbReference>
<dbReference type="SUPFAM" id="SSF54928">
    <property type="entry name" value="RNA-binding domain, RBD"/>
    <property type="match status" value="1"/>
</dbReference>
<gene>
    <name evidence="4" type="ORF">Acr_23g0008390</name>
</gene>
<dbReference type="SMART" id="SM00360">
    <property type="entry name" value="RRM"/>
    <property type="match status" value="1"/>
</dbReference>
<dbReference type="AlphaFoldDB" id="A0A7J0GP94"/>
<dbReference type="PANTHER" id="PTHR48029">
    <property type="entry name" value="NUCLEOLAR PROTEIN 8"/>
    <property type="match status" value="1"/>
</dbReference>
<dbReference type="InterPro" id="IPR012677">
    <property type="entry name" value="Nucleotide-bd_a/b_plait_sf"/>
</dbReference>
<keyword evidence="5" id="KW-1185">Reference proteome</keyword>
<dbReference type="OrthoDB" id="439808at2759"/>
<dbReference type="Gene3D" id="3.30.70.330">
    <property type="match status" value="1"/>
</dbReference>
<evidence type="ECO:0000256" key="2">
    <source>
        <dbReference type="PROSITE-ProRule" id="PRU00176"/>
    </source>
</evidence>
<dbReference type="PANTHER" id="PTHR48029:SF1">
    <property type="entry name" value="NUCLEOLAR PROTEIN 8"/>
    <property type="match status" value="1"/>
</dbReference>
<dbReference type="Pfam" id="PF00076">
    <property type="entry name" value="RRM_1"/>
    <property type="match status" value="1"/>
</dbReference>
<evidence type="ECO:0000256" key="1">
    <source>
        <dbReference type="ARBA" id="ARBA00022884"/>
    </source>
</evidence>